<dbReference type="Gene3D" id="3.90.180.10">
    <property type="entry name" value="Medium-chain alcohol dehydrogenases, catalytic domain"/>
    <property type="match status" value="1"/>
</dbReference>
<dbReference type="EMBL" id="JABMOJ010000166">
    <property type="protein sequence ID" value="NQV64616.1"/>
    <property type="molecule type" value="Genomic_DNA"/>
</dbReference>
<evidence type="ECO:0000313" key="2">
    <source>
        <dbReference type="EMBL" id="NQV64616.1"/>
    </source>
</evidence>
<name>A0A972VVY6_9GAMM</name>
<dbReference type="InterPro" id="IPR051397">
    <property type="entry name" value="Zn-ADH-like_protein"/>
</dbReference>
<feature type="non-terminal residue" evidence="2">
    <location>
        <position position="115"/>
    </location>
</feature>
<dbReference type="PANTHER" id="PTHR43677:SF4">
    <property type="entry name" value="QUINONE OXIDOREDUCTASE-LIKE PROTEIN 2"/>
    <property type="match status" value="1"/>
</dbReference>
<reference evidence="2" key="1">
    <citation type="submission" date="2020-05" db="EMBL/GenBank/DDBJ databases">
        <title>Sulfur intermediates as new biogeochemical hubs in an aquatic model microbial ecosystem.</title>
        <authorList>
            <person name="Vigneron A."/>
        </authorList>
    </citation>
    <scope>NUCLEOTIDE SEQUENCE</scope>
    <source>
        <strain evidence="2">Bin.250</strain>
    </source>
</reference>
<dbReference type="Proteomes" id="UP000754644">
    <property type="component" value="Unassembled WGS sequence"/>
</dbReference>
<accession>A0A972VVY6</accession>
<feature type="domain" description="Alcohol dehydrogenase-like N-terminal" evidence="1">
    <location>
        <begin position="27"/>
        <end position="109"/>
    </location>
</feature>
<dbReference type="InterPro" id="IPR011032">
    <property type="entry name" value="GroES-like_sf"/>
</dbReference>
<dbReference type="PANTHER" id="PTHR43677">
    <property type="entry name" value="SHORT-CHAIN DEHYDROGENASE/REDUCTASE"/>
    <property type="match status" value="1"/>
</dbReference>
<gene>
    <name evidence="2" type="ORF">HQ497_04550</name>
</gene>
<proteinExistence type="predicted"/>
<dbReference type="AlphaFoldDB" id="A0A972VVY6"/>
<organism evidence="2 3">
    <name type="scientific">SAR86 cluster bacterium</name>
    <dbReference type="NCBI Taxonomy" id="2030880"/>
    <lineage>
        <taxon>Bacteria</taxon>
        <taxon>Pseudomonadati</taxon>
        <taxon>Pseudomonadota</taxon>
        <taxon>Gammaproteobacteria</taxon>
        <taxon>SAR86 cluster</taxon>
    </lineage>
</organism>
<dbReference type="GO" id="GO:0016491">
    <property type="term" value="F:oxidoreductase activity"/>
    <property type="evidence" value="ECO:0007669"/>
    <property type="project" value="TreeGrafter"/>
</dbReference>
<dbReference type="Pfam" id="PF08240">
    <property type="entry name" value="ADH_N"/>
    <property type="match status" value="1"/>
</dbReference>
<comment type="caution">
    <text evidence="2">The sequence shown here is derived from an EMBL/GenBank/DDBJ whole genome shotgun (WGS) entry which is preliminary data.</text>
</comment>
<sequence>MRAIVCQEFKSPAKLTISQLDDPVPAPNEVLIRIQATGLGYVDALTVAGLYQIKPTLPFIPGNEISGVVEQLGNKVKHLRVGQRILAMPRNGGLAELICLDEKSCTAIPEALSHE</sequence>
<protein>
    <submittedName>
        <fullName evidence="2">Alcohol dehydrogenase catalytic domain-containing protein</fullName>
    </submittedName>
</protein>
<evidence type="ECO:0000259" key="1">
    <source>
        <dbReference type="Pfam" id="PF08240"/>
    </source>
</evidence>
<evidence type="ECO:0000313" key="3">
    <source>
        <dbReference type="Proteomes" id="UP000754644"/>
    </source>
</evidence>
<dbReference type="SUPFAM" id="SSF50129">
    <property type="entry name" value="GroES-like"/>
    <property type="match status" value="1"/>
</dbReference>
<dbReference type="InterPro" id="IPR013154">
    <property type="entry name" value="ADH-like_N"/>
</dbReference>